<dbReference type="Ensembl" id="ENST00000676015.1">
    <property type="protein sequence ID" value="ENSP00000501762.1"/>
    <property type="gene ID" value="ENSG00000109654.16"/>
</dbReference>
<dbReference type="HGNC" id="HGNC:15974">
    <property type="gene designation" value="TRIM2"/>
</dbReference>
<feature type="region of interest" description="Disordered" evidence="1">
    <location>
        <begin position="1"/>
        <end position="54"/>
    </location>
</feature>
<proteinExistence type="predicted"/>
<dbReference type="ExpressionAtlas" id="A0A6Q8PFD3">
    <property type="expression patterns" value="baseline and differential"/>
</dbReference>
<evidence type="ECO:0000313" key="2">
    <source>
        <dbReference type="Ensembl" id="ENSP00000501762.1"/>
    </source>
</evidence>
<protein>
    <submittedName>
        <fullName evidence="2">Tripartite motif containing 2</fullName>
    </submittedName>
</protein>
<dbReference type="OpenTargets" id="ENSG00000109654"/>
<reference evidence="2" key="2">
    <citation type="journal article" date="2004" name="Nature">
        <title>Finishing the euchromatic sequence of the human genome.</title>
        <authorList>
            <consortium name="International Human Genome Sequencing Consortium"/>
        </authorList>
    </citation>
    <scope>NUCLEOTIDE SEQUENCE [LARGE SCALE GENOMIC DNA]</scope>
</reference>
<dbReference type="EMBL" id="AC114791">
    <property type="status" value="NOT_ANNOTATED_CDS"/>
    <property type="molecule type" value="Genomic_DNA"/>
</dbReference>
<dbReference type="GeneTree" id="ENSGT00940000155905"/>
<accession>A0A6Q8PFD3</accession>
<evidence type="ECO:0000256" key="1">
    <source>
        <dbReference type="SAM" id="MobiDB-lite"/>
    </source>
</evidence>
<sequence length="54" mass="6016">MVPAELHSCPQFNPLLPSVPPDLHPARERGGRAPEQFLHHKPDGRAAANSRQQR</sequence>
<reference evidence="2" key="4">
    <citation type="submission" date="2025-05" db="UniProtKB">
        <authorList>
            <consortium name="Ensembl"/>
        </authorList>
    </citation>
    <scope>IDENTIFICATION</scope>
</reference>
<dbReference type="Ensembl" id="ENST00000674832.1">
    <property type="protein sequence ID" value="ENSP00000502788.1"/>
    <property type="gene ID" value="ENSG00000109654.16"/>
</dbReference>
<dbReference type="AlphaFoldDB" id="A0A6Q8PFD3"/>
<reference evidence="2 3" key="3">
    <citation type="journal article" date="2005" name="Nature">
        <title>Generation and annotation of the DNA sequences of human chromosomes 2 and 4.</title>
        <authorList>
            <person name="Hillier L.W."/>
            <person name="Graves T.A."/>
            <person name="Fulton R.S."/>
            <person name="Fulton L.A."/>
            <person name="Pepin K.H."/>
            <person name="Minx P."/>
            <person name="Wagner-McPherson C."/>
            <person name="Layman D."/>
            <person name="Wylie K."/>
            <person name="Sekhon M."/>
            <person name="Becker M.C."/>
            <person name="Fewell G.A."/>
            <person name="Delehaunty K.D."/>
            <person name="Miner T.L."/>
            <person name="Nash W.E."/>
            <person name="Kremitzki C."/>
            <person name="Oddy L."/>
            <person name="Du H."/>
            <person name="Sun H."/>
            <person name="Bradshaw-Cordum H."/>
            <person name="Ali J."/>
            <person name="Carter J."/>
            <person name="Cordes M."/>
            <person name="Harris A."/>
            <person name="Isak A."/>
            <person name="van Brunt A."/>
            <person name="Nguyen C."/>
            <person name="Du F."/>
            <person name="Courtney L."/>
            <person name="Kalicki J."/>
            <person name="Ozersky P."/>
            <person name="Abbott S."/>
            <person name="Armstrong J."/>
            <person name="Belter E.A."/>
            <person name="Caruso L."/>
            <person name="Cedroni M."/>
            <person name="Cotton M."/>
            <person name="Davidson T."/>
            <person name="Desai A."/>
            <person name="Elliott G."/>
            <person name="Erb T."/>
            <person name="Fronick C."/>
            <person name="Gaige T."/>
            <person name="Haakenson W."/>
            <person name="Haglund K."/>
            <person name="Holmes A."/>
            <person name="Harkins R."/>
            <person name="Kim K."/>
            <person name="Kruchowski S.S."/>
            <person name="Strong C.M."/>
            <person name="Grewal N."/>
            <person name="Goyea E."/>
            <person name="Hou S."/>
            <person name="Levy A."/>
            <person name="Martinka S."/>
            <person name="Mead K."/>
            <person name="McLellan M.D."/>
            <person name="Meyer R."/>
            <person name="Randall-Maher J."/>
            <person name="Tomlinson C."/>
            <person name="Dauphin-Kohlberg S."/>
            <person name="Kozlowicz-Reilly A."/>
            <person name="Shah N."/>
            <person name="Swearengen-Shahid S."/>
            <person name="Snider J."/>
            <person name="Strong J.T."/>
            <person name="Thompson J."/>
            <person name="Yoakum M."/>
            <person name="Leonard S."/>
            <person name="Pearman C."/>
            <person name="Trani L."/>
            <person name="Radionenko M."/>
            <person name="Waligorski J.E."/>
            <person name="Wang C."/>
            <person name="Rock S.M."/>
            <person name="Tin-Wollam A.M."/>
            <person name="Maupin R."/>
            <person name="Latreille P."/>
            <person name="Wendl M.C."/>
            <person name="Yang S.P."/>
            <person name="Pohl C."/>
            <person name="Wallis J.W."/>
            <person name="Spieth J."/>
            <person name="Bieri T.A."/>
            <person name="Berkowicz N."/>
            <person name="Nelson J.O."/>
            <person name="Osborne J."/>
            <person name="Ding L."/>
            <person name="Meyer R."/>
            <person name="Sabo A."/>
            <person name="Shotland Y."/>
            <person name="Sinha P."/>
            <person name="Wohldmann P.E."/>
            <person name="Cook L.L."/>
            <person name="Hickenbotham M.T."/>
            <person name="Eldred J."/>
            <person name="Williams D."/>
            <person name="Jones T.A."/>
            <person name="She X."/>
            <person name="Ciccarelli F.D."/>
            <person name="Izaurralde E."/>
            <person name="Taylor J."/>
            <person name="Schmutz J."/>
            <person name="Myers R.M."/>
            <person name="Cox D.R."/>
            <person name="Huang X."/>
            <person name="McPherson J.D."/>
            <person name="Mardis E.R."/>
            <person name="Clifton S.W."/>
            <person name="Warren W.C."/>
            <person name="Chinwalla A.T."/>
            <person name="Eddy S.R."/>
            <person name="Marra M.A."/>
            <person name="Ovcharenko I."/>
            <person name="Furey T.S."/>
            <person name="Miller W."/>
            <person name="Eichler E.E."/>
            <person name="Bork P."/>
            <person name="Suyama M."/>
            <person name="Torrents D."/>
            <person name="Waterston R.H."/>
            <person name="Wilson R.K."/>
        </authorList>
    </citation>
    <scope>NUCLEOTIDE SEQUENCE [LARGE SCALE GENOMIC DNA]</scope>
</reference>
<reference evidence="2" key="1">
    <citation type="journal article" date="2001" name="Nature">
        <title>Initial sequencing and analysis of the human genome.</title>
        <authorList>
            <consortium name="International Human Genome Sequencing Consortium"/>
            <person name="Lander E.S."/>
            <person name="Linton L.M."/>
            <person name="Birren B."/>
            <person name="Nusbaum C."/>
            <person name="Zody M.C."/>
            <person name="Baldwin J."/>
            <person name="Devon K."/>
            <person name="Dewar K."/>
            <person name="Doyle M."/>
            <person name="FitzHugh W."/>
            <person name="Funke R."/>
            <person name="Gage D."/>
            <person name="Harris K."/>
            <person name="Heaford A."/>
            <person name="Howland J."/>
            <person name="Kann L."/>
            <person name="Lehoczky J."/>
            <person name="LeVine R."/>
            <person name="McEwan P."/>
            <person name="McKernan K."/>
            <person name="Meldrim J."/>
            <person name="Mesirov J.P."/>
            <person name="Miranda C."/>
            <person name="Morris W."/>
            <person name="Naylor J."/>
            <person name="Raymond C."/>
            <person name="Rosetti M."/>
            <person name="Santos R."/>
            <person name="Sheridan A."/>
            <person name="Sougnez C."/>
            <person name="Stange-Thomann N."/>
            <person name="Stojanovic N."/>
            <person name="Subramanian A."/>
            <person name="Wyman D."/>
            <person name="Rogers J."/>
            <person name="Sulston J."/>
            <person name="Ainscough R."/>
            <person name="Beck S."/>
            <person name="Bentley D."/>
            <person name="Burton J."/>
            <person name="Clee C."/>
            <person name="Carter N."/>
            <person name="Coulson A."/>
            <person name="Deadman R."/>
            <person name="Deloukas P."/>
            <person name="Dunham A."/>
            <person name="Dunham I."/>
            <person name="Durbin R."/>
            <person name="French L."/>
            <person name="Grafham D."/>
            <person name="Gregory S."/>
            <person name="Hubbard T."/>
            <person name="Humphray S."/>
            <person name="Hunt A."/>
            <person name="Jones M."/>
            <person name="Lloyd C."/>
            <person name="McMurray A."/>
            <person name="Matthews L."/>
            <person name="Mercer S."/>
            <person name="Milne S."/>
            <person name="Mullikin J.C."/>
            <person name="Mungall A."/>
            <person name="Plumb R."/>
            <person name="Ross M."/>
            <person name="Shownkeen R."/>
            <person name="Sims S."/>
            <person name="Waterston R.H."/>
            <person name="Wilson R.K."/>
            <person name="Hillier L.W."/>
            <person name="McPherson J.D."/>
            <person name="Marra M.A."/>
            <person name="Mardis E.R."/>
            <person name="Fulton L.A."/>
            <person name="Chinwalla A.T."/>
            <person name="Pepin K.H."/>
            <person name="Gish W.R."/>
            <person name="Chissoe S.L."/>
            <person name="Wendl M.C."/>
            <person name="Delehaunty K.D."/>
            <person name="Miner T.L."/>
            <person name="Delehaunty A."/>
            <person name="Kramer J.B."/>
            <person name="Cook L.L."/>
            <person name="Fulton R.S."/>
            <person name="Johnson D.L."/>
            <person name="Minx P.J."/>
            <person name="Clifton S.W."/>
            <person name="Hawkins T."/>
            <person name="Branscomb E."/>
            <person name="Predki P."/>
            <person name="Richardson P."/>
            <person name="Wenning S."/>
            <person name="Slezak T."/>
            <person name="Doggett N."/>
            <person name="Cheng J.F."/>
            <person name="Olsen A."/>
            <person name="Lucas S."/>
            <person name="Elkin C."/>
            <person name="Uberbacher E."/>
            <person name="Frazier M."/>
            <person name="Gibbs R.A."/>
            <person name="Muzny D.M."/>
            <person name="Scherer S.E."/>
            <person name="Bouck J.B."/>
            <person name="Sodergren E.J."/>
            <person name="Worley K.C."/>
            <person name="Rives C.M."/>
            <person name="Gorrell J.H."/>
            <person name="Metzker M.L."/>
            <person name="Naylor S.L."/>
            <person name="Kucherlapati R.S."/>
            <person name="Nelson D.L."/>
            <person name="Weinstock G.M."/>
            <person name="Sakaki Y."/>
            <person name="Fujiyama A."/>
            <person name="Hattori M."/>
            <person name="Yada T."/>
            <person name="Toyoda A."/>
            <person name="Itoh T."/>
            <person name="Kawagoe C."/>
            <person name="Watanabe H."/>
            <person name="Totoki Y."/>
            <person name="Taylor T."/>
            <person name="Weissenbach J."/>
            <person name="Heilig R."/>
            <person name="Saurin W."/>
            <person name="Artiguenave F."/>
            <person name="Brottier P."/>
            <person name="Bruls T."/>
            <person name="Pelletier E."/>
            <person name="Robert C."/>
            <person name="Wincker P."/>
            <person name="Smith D.R."/>
            <person name="Doucette-Stamm L."/>
            <person name="Rubenfield M."/>
            <person name="Weinstock K."/>
            <person name="Lee H.M."/>
            <person name="Dubois J."/>
            <person name="Rosenthal A."/>
            <person name="Platzer M."/>
            <person name="Nyakatura G."/>
            <person name="Taudien S."/>
            <person name="Rump A."/>
            <person name="Yang H."/>
            <person name="Yu J."/>
            <person name="Wang J."/>
            <person name="Huang G."/>
            <person name="Gu J."/>
            <person name="Hood L."/>
            <person name="Rowen L."/>
            <person name="Madan A."/>
            <person name="Qin S."/>
            <person name="Davis R.W."/>
            <person name="Federspiel N.A."/>
            <person name="Abola A.P."/>
            <person name="Proctor M.J."/>
            <person name="Myers R.M."/>
            <person name="Schmutz J."/>
            <person name="Dickson M."/>
            <person name="Grimwood J."/>
            <person name="Cox D.R."/>
            <person name="Olson M.V."/>
            <person name="Kaul R."/>
            <person name="Raymond C."/>
            <person name="Shimizu N."/>
            <person name="Kawasaki K."/>
            <person name="Minoshima S."/>
            <person name="Evans G.A."/>
            <person name="Athanasiou M."/>
            <person name="Schultz R."/>
            <person name="Roe B.A."/>
            <person name="Chen F."/>
            <person name="Pan H."/>
            <person name="Ramser J."/>
            <person name="Lehrach H."/>
            <person name="Reinhardt R."/>
            <person name="McCombie W.R."/>
            <person name="de la Bastide M."/>
            <person name="Dedhia N."/>
            <person name="Blocker H."/>
            <person name="Hornischer K."/>
            <person name="Nordsiek G."/>
            <person name="Agarwala R."/>
            <person name="Aravind L."/>
            <person name="Bailey J.A."/>
            <person name="Bateman A."/>
            <person name="Batzoglou S."/>
            <person name="Birney E."/>
            <person name="Bork P."/>
            <person name="Brown D.G."/>
            <person name="Burge C.B."/>
            <person name="Cerutti L."/>
            <person name="Chen H.C."/>
            <person name="Church D."/>
            <person name="Clamp M."/>
            <person name="Copley R.R."/>
            <person name="Doerks T."/>
            <person name="Eddy S.R."/>
            <person name="Eichler E.E."/>
            <person name="Furey T.S."/>
            <person name="Galagan J."/>
            <person name="Gilbert J.G."/>
            <person name="Harmon C."/>
            <person name="Hayashizaki Y."/>
            <person name="Haussler D."/>
            <person name="Hermjakob H."/>
            <person name="Hokamp K."/>
            <person name="Jang W."/>
            <person name="Johnson L.S."/>
            <person name="Jones T.A."/>
            <person name="Kasif S."/>
            <person name="Kaspryzk A."/>
            <person name="Kennedy S."/>
            <person name="Kent W.J."/>
            <person name="Kitts P."/>
            <person name="Koonin E.V."/>
            <person name="Korf I."/>
            <person name="Kulp D."/>
            <person name="Lancet D."/>
            <person name="Lowe T.M."/>
            <person name="McLysaght A."/>
            <person name="Mikkelsen T."/>
            <person name="Moran J.V."/>
            <person name="Mulder N."/>
            <person name="Pollara V.J."/>
            <person name="Ponting C.P."/>
            <person name="Schuler G."/>
            <person name="Schultz J."/>
            <person name="Slater G."/>
            <person name="Smit A.F."/>
            <person name="Stupka E."/>
            <person name="Szustakowski J."/>
            <person name="Thierry-Mieg D."/>
            <person name="Thierry-Mieg J."/>
            <person name="Wagner L."/>
            <person name="Wallis J."/>
            <person name="Wheeler R."/>
            <person name="Williams A."/>
            <person name="Wolf Y.I."/>
            <person name="Wolfe K.H."/>
            <person name="Yang S.P."/>
            <person name="Yeh R.F."/>
            <person name="Collins F."/>
            <person name="Guyer M.S."/>
            <person name="Peterson J."/>
            <person name="Felsenfeld A."/>
            <person name="Wetterstrand K.A."/>
            <person name="Patrinos A."/>
            <person name="Morgan M.J."/>
            <person name="de Jong P."/>
            <person name="Catanese J.J."/>
            <person name="Osoegawa K."/>
            <person name="Shizuya H."/>
            <person name="Choi S."/>
            <person name="Chen Y.J."/>
        </authorList>
    </citation>
    <scope>NUCLEOTIDE SEQUENCE [LARGE SCALE GENOMIC DNA]</scope>
</reference>
<name>A0A6Q8PFD3_HUMAN</name>
<dbReference type="Proteomes" id="UP000005640">
    <property type="component" value="Chromosome 4"/>
</dbReference>
<organism evidence="2 3">
    <name type="scientific">Homo sapiens</name>
    <name type="common">Human</name>
    <dbReference type="NCBI Taxonomy" id="9606"/>
    <lineage>
        <taxon>Eukaryota</taxon>
        <taxon>Metazoa</taxon>
        <taxon>Chordata</taxon>
        <taxon>Craniata</taxon>
        <taxon>Vertebrata</taxon>
        <taxon>Euteleostomi</taxon>
        <taxon>Mammalia</taxon>
        <taxon>Eutheria</taxon>
        <taxon>Euarchontoglires</taxon>
        <taxon>Primates</taxon>
        <taxon>Haplorrhini</taxon>
        <taxon>Catarrhini</taxon>
        <taxon>Hominidae</taxon>
        <taxon>Homo</taxon>
    </lineage>
</organism>
<dbReference type="Bgee" id="ENSG00000109654">
    <property type="expression patterns" value="Expressed in inferior olivary complex and 209 other cell types or tissues"/>
</dbReference>
<keyword evidence="3" id="KW-1185">Reference proteome</keyword>
<evidence type="ECO:0000313" key="3">
    <source>
        <dbReference type="Proteomes" id="UP000005640"/>
    </source>
</evidence>
<dbReference type="OrthoDB" id="342730at2759"/>
<feature type="compositionally biased region" description="Basic and acidic residues" evidence="1">
    <location>
        <begin position="24"/>
        <end position="44"/>
    </location>
</feature>
<gene>
    <name evidence="2" type="primary">TRIM2</name>
</gene>
<dbReference type="EMBL" id="AC013477">
    <property type="status" value="NOT_ANNOTATED_CDS"/>
    <property type="molecule type" value="Genomic_DNA"/>
</dbReference>